<dbReference type="GO" id="GO:0051307">
    <property type="term" value="P:meiotic chromosome separation"/>
    <property type="evidence" value="ECO:0007669"/>
    <property type="project" value="TreeGrafter"/>
</dbReference>
<dbReference type="STRING" id="28743.ENSCVAP00000020190"/>
<dbReference type="GeneTree" id="ENSGT00390000004990"/>
<accession>A0A3Q2G8K8</accession>
<dbReference type="GO" id="GO:0005634">
    <property type="term" value="C:nucleus"/>
    <property type="evidence" value="ECO:0007669"/>
    <property type="project" value="InterPro"/>
</dbReference>
<reference evidence="7" key="1">
    <citation type="submission" date="2025-08" db="UniProtKB">
        <authorList>
            <consortium name="Ensembl"/>
        </authorList>
    </citation>
    <scope>IDENTIFICATION</scope>
</reference>
<dbReference type="OMA" id="YMGMTAS"/>
<evidence type="ECO:0000313" key="7">
    <source>
        <dbReference type="Ensembl" id="ENSCVAP00000020190.1"/>
    </source>
</evidence>
<feature type="compositionally biased region" description="Polar residues" evidence="5">
    <location>
        <begin position="1488"/>
        <end position="1503"/>
    </location>
</feature>
<dbReference type="KEGG" id="cvg:107082120"/>
<feature type="domain" description="Peptidase C50" evidence="6">
    <location>
        <begin position="1993"/>
        <end position="2088"/>
    </location>
</feature>
<keyword evidence="4" id="KW-0159">Chromosome partition</keyword>
<protein>
    <recommendedName>
        <fullName evidence="2">separase</fullName>
        <ecNumber evidence="2">3.4.22.49</ecNumber>
    </recommendedName>
</protein>
<feature type="compositionally biased region" description="Basic and acidic residues" evidence="5">
    <location>
        <begin position="1331"/>
        <end position="1341"/>
    </location>
</feature>
<dbReference type="PROSITE" id="PS51700">
    <property type="entry name" value="SEPARIN"/>
    <property type="match status" value="1"/>
</dbReference>
<dbReference type="GO" id="GO:0005813">
    <property type="term" value="C:centrosome"/>
    <property type="evidence" value="ECO:0007669"/>
    <property type="project" value="TreeGrafter"/>
</dbReference>
<dbReference type="Pfam" id="PF03568">
    <property type="entry name" value="Separin_C"/>
    <property type="match status" value="1"/>
</dbReference>
<dbReference type="RefSeq" id="XP_015226116.1">
    <property type="nucleotide sequence ID" value="XM_015370630.1"/>
</dbReference>
<dbReference type="EC" id="3.4.22.49" evidence="2"/>
<dbReference type="PANTHER" id="PTHR12792:SF0">
    <property type="entry name" value="SEPARIN"/>
    <property type="match status" value="1"/>
</dbReference>
<dbReference type="InterPro" id="IPR011990">
    <property type="entry name" value="TPR-like_helical_dom_sf"/>
</dbReference>
<evidence type="ECO:0000256" key="4">
    <source>
        <dbReference type="ARBA" id="ARBA00022829"/>
    </source>
</evidence>
<evidence type="ECO:0000256" key="5">
    <source>
        <dbReference type="SAM" id="MobiDB-lite"/>
    </source>
</evidence>
<dbReference type="GO" id="GO:0072686">
    <property type="term" value="C:mitotic spindle"/>
    <property type="evidence" value="ECO:0007669"/>
    <property type="project" value="TreeGrafter"/>
</dbReference>
<evidence type="ECO:0000256" key="1">
    <source>
        <dbReference type="ARBA" id="ARBA00000451"/>
    </source>
</evidence>
<dbReference type="InterPro" id="IPR005314">
    <property type="entry name" value="Peptidase_C50"/>
</dbReference>
<dbReference type="GO" id="GO:0005737">
    <property type="term" value="C:cytoplasm"/>
    <property type="evidence" value="ECO:0007669"/>
    <property type="project" value="TreeGrafter"/>
</dbReference>
<feature type="region of interest" description="Disordered" evidence="5">
    <location>
        <begin position="1073"/>
        <end position="1093"/>
    </location>
</feature>
<proteinExistence type="predicted"/>
<dbReference type="GeneID" id="107082120"/>
<reference evidence="7" key="2">
    <citation type="submission" date="2025-09" db="UniProtKB">
        <authorList>
            <consortium name="Ensembl"/>
        </authorList>
    </citation>
    <scope>IDENTIFICATION</scope>
</reference>
<feature type="region of interest" description="Disordered" evidence="5">
    <location>
        <begin position="1421"/>
        <end position="1538"/>
    </location>
</feature>
<dbReference type="GO" id="GO:0004197">
    <property type="term" value="F:cysteine-type endopeptidase activity"/>
    <property type="evidence" value="ECO:0007669"/>
    <property type="project" value="InterPro"/>
</dbReference>
<evidence type="ECO:0000256" key="3">
    <source>
        <dbReference type="ARBA" id="ARBA00022801"/>
    </source>
</evidence>
<feature type="region of interest" description="Disordered" evidence="5">
    <location>
        <begin position="1304"/>
        <end position="1360"/>
    </location>
</feature>
<keyword evidence="3" id="KW-0378">Hydrolase</keyword>
<dbReference type="Proteomes" id="UP000265020">
    <property type="component" value="Unassembled WGS sequence"/>
</dbReference>
<organism evidence="7 8">
    <name type="scientific">Cyprinodon variegatus</name>
    <name type="common">Sheepshead minnow</name>
    <dbReference type="NCBI Taxonomy" id="28743"/>
    <lineage>
        <taxon>Eukaryota</taxon>
        <taxon>Metazoa</taxon>
        <taxon>Chordata</taxon>
        <taxon>Craniata</taxon>
        <taxon>Vertebrata</taxon>
        <taxon>Euteleostomi</taxon>
        <taxon>Actinopterygii</taxon>
        <taxon>Neopterygii</taxon>
        <taxon>Teleostei</taxon>
        <taxon>Neoteleostei</taxon>
        <taxon>Acanthomorphata</taxon>
        <taxon>Ovalentaria</taxon>
        <taxon>Atherinomorphae</taxon>
        <taxon>Cyprinodontiformes</taxon>
        <taxon>Cyprinodontidae</taxon>
        <taxon>Cyprinodon</taxon>
    </lineage>
</organism>
<dbReference type="GO" id="GO:0006508">
    <property type="term" value="P:proteolysis"/>
    <property type="evidence" value="ECO:0007669"/>
    <property type="project" value="InterPro"/>
</dbReference>
<name>A0A3Q2G8K8_CYPVA</name>
<dbReference type="SUPFAM" id="SSF48452">
    <property type="entry name" value="TPR-like"/>
    <property type="match status" value="1"/>
</dbReference>
<keyword evidence="8" id="KW-1185">Reference proteome</keyword>
<dbReference type="Ensembl" id="ENSCVAT00000015010.1">
    <property type="protein sequence ID" value="ENSCVAP00000020190.1"/>
    <property type="gene ID" value="ENSCVAG00000001404.1"/>
</dbReference>
<sequence>MKCLKVEEYIKRTSSVEETTLLYQELEKYTSSNHGQHARQLYDRILRACNHQLGLGSCYFNHISELVRLVELALHAFYKSAEIVPQSGPLYMEKILFHIVKNLVSLGSHSLCRDLAGLLYNKLSLVHQVGEDYTVLVRSCFSVFWNALSAAKERKLPCPKENLHLQLQAGSFLLLLDSEPAGPAFSKSSAYMSDAISVFNSTCSPLTTEDASFLLKEMEAVFNRALACSQTCKGGVEKKALEMSRLYVISETMLLVVKSVCKAGHHSLAYTFLDEIEKKILNCIGSQWIPLVLGRWGVKIHSSLTAGKEGGQAFTECARILRALSAEVGHSECHAVLEGCNLVIWAVGSGRSKGLSGLELLALFSFLEEHQEWLIKMLNKNSEYQAEGSKLRKSLYSCLYHSFVFANGSMVTSQLEDSETLDRVLLYCQATAGLLMNELHKLSNESLLNESVTAVSNMACGMYKKGLYEQAFTLVEIVCRAVCKYFPSQLSADRLKLPFMLAVQTSRRAGQLERALDWVILWLKALGDQITTHMAEPVSFWVKIKGDGALNNNEDLRLRTLRDGFGPDIPEEKVMLCLLDEELRAYKESTKDMAQERYNTLCDLLEICHEESSYSHLRAVYLCEMAQVVCFQDFSEQTDCMAVDFTHEALRLLDEEPETPENADRLKDDKAQALLWLYICTLEKNMQEAIESDRKRRELQENTLCVTDPVGNNDFDYENKKKTQESALLYEGLNFNLNAEKKLCQPLEQALTIWTDLFKNQAMPGVRNTKQTCSSLSIAAALFRLIGKPLKALEAYQLGIKFSHELADSRSYAAALCQSASILLDLGSPELALAQIEEAEKTLASETTDDGPSALFMLVVLLKAQYFYITGQISEGVPYLCQVLKEVNNQKPSKSWYLLRAQTLQALSSYLNLDIVQLPQAQRSLIVQHGISSPDSSLYEALKLLCSLLVTLVGKGLYGNTSNNAEVHFIHQGDNLVVKWQLLSQLLSCSAKLVAVRRSSGAINDARLQCLEALKLAIKLQALNHCVELLVVKSELELMQGEAEESRSNLDFVKTILEQDTDLSDQVKRTDVKIKPRKGRPAQRPQSPVPFMEDNLKEDDLKDFLKTRWTVKEVVLKSVGSSPPLKAPTLRWLSSLSHELGCQLPCCSEPCLGHASARWAATRADLSIQLEPNNLSIPSKLHWAALVRCKNVTRQLQEKLAQLFPDPARSSSKPSLMQDVEGRVYLSMAQTELQAKANKVCGLWKILEAAFAFLDSTVSPDLRPVRAHLMATKAMASLMVLAAKKGCRPEELFSNSWVWNTPKEHKGIKSEQKSAPPSKIKKPKASLKQPDIAEQKQESKKVNAVKPKIQVTSSSTKGKVHVPMTPVTAKSKSASGVFDFNTAVPTLAFTPVQKVKCPASVQKLPRAPVKVQFQVYEEVSDKVPPVPAAPKRTRKARYKVEFSDESDSEAAPQAQCKGPDEVPKKQSSRRANAKKTVNPPAEKVAPKRQSNAKRNVTVPSLTSSEDEALLCKPAASGRRGRSRKQPSKTEDTLEEPDSMRTIVEETGEVLDISIEQLRTSDAEEEGNAAASKDNFDCEALRRDIFCFGKEGVFEKRHIDHLIQELPTSISHTDNGPDDLSFEDVQSLLRSALLTLQHFPCPIVYSNLCALLALTTGQSDPISTALLHAQSLGVTNRHRTIRHIYNSRHKLKKASSDLTEQMEALTVNESSGTASFTSTEQMLSQMEEIFSFPTADLGSFPQNLCQEFIEQIQQLPAGVTVCLMSVLGVKPGEMGESIMLSRLEKDSAPITLHISTSRQQLNIRCLVEEMENILAEQNVVSCVLDKAKWWDGRRALDCRVQQLLKEMESLLGCWKSLFLPPSLDPGLSKQAKELSKALLKRGVSVSEEMLKVVLSASLSLSEEDLRRFGSGFAPNWDTDCDHLFHKAASQLSERNDTRGHVVLILDKYLQKLPWESMSFLKSRSVSRMPSLHSLIRLNLQREMDSSILKSGVDLQKVFYVLDPDANLKNAQEHFKEWFASKPDWQGVCGVAPESRQLEEAVSSKDLYIYVGHGAGVRFLDSQAVLKQQMRAASLLFGCSSAALAVRGNQEGQGIILNYLISGCPFILGNLWDVTDRDMDRFTKVLLESWFCAGPGAPLLEFIDASRQATHLKYLNGAAPVVYGLPINLQ</sequence>
<evidence type="ECO:0000313" key="8">
    <source>
        <dbReference type="Proteomes" id="UP000265020"/>
    </source>
</evidence>
<dbReference type="RefSeq" id="XP_015226115.1">
    <property type="nucleotide sequence ID" value="XM_015370629.1"/>
</dbReference>
<comment type="catalytic activity">
    <reaction evidence="1">
        <text>All bonds known to be hydrolyzed by this endopeptidase have arginine in P1 and an acidic residue in P4. P6 is often occupied by an acidic residue or by a hydroxy-amino-acid residue, the phosphorylation of which enhances cleavage.</text>
        <dbReference type="EC" id="3.4.22.49"/>
    </reaction>
</comment>
<dbReference type="Gene3D" id="1.25.40.10">
    <property type="entry name" value="Tetratricopeptide repeat domain"/>
    <property type="match status" value="1"/>
</dbReference>
<dbReference type="CTD" id="9700"/>
<dbReference type="PANTHER" id="PTHR12792">
    <property type="entry name" value="EXTRA SPINDLE POLES 1-RELATED"/>
    <property type="match status" value="1"/>
</dbReference>
<dbReference type="OrthoDB" id="10255632at2759"/>
<dbReference type="InterPro" id="IPR030397">
    <property type="entry name" value="SEPARIN_core_dom"/>
</dbReference>
<evidence type="ECO:0000256" key="2">
    <source>
        <dbReference type="ARBA" id="ARBA00012489"/>
    </source>
</evidence>
<evidence type="ECO:0000259" key="6">
    <source>
        <dbReference type="PROSITE" id="PS51700"/>
    </source>
</evidence>